<keyword evidence="1" id="KW-0175">Coiled coil</keyword>
<dbReference type="SUPFAM" id="SSF57997">
    <property type="entry name" value="Tropomyosin"/>
    <property type="match status" value="1"/>
</dbReference>
<evidence type="ECO:0000313" key="3">
    <source>
        <dbReference type="Proteomes" id="UP000593568"/>
    </source>
</evidence>
<dbReference type="AlphaFoldDB" id="A0A7J9FL76"/>
<organism evidence="2 3">
    <name type="scientific">Gossypium trilobum</name>
    <dbReference type="NCBI Taxonomy" id="34281"/>
    <lineage>
        <taxon>Eukaryota</taxon>
        <taxon>Viridiplantae</taxon>
        <taxon>Streptophyta</taxon>
        <taxon>Embryophyta</taxon>
        <taxon>Tracheophyta</taxon>
        <taxon>Spermatophyta</taxon>
        <taxon>Magnoliopsida</taxon>
        <taxon>eudicotyledons</taxon>
        <taxon>Gunneridae</taxon>
        <taxon>Pentapetalae</taxon>
        <taxon>rosids</taxon>
        <taxon>malvids</taxon>
        <taxon>Malvales</taxon>
        <taxon>Malvaceae</taxon>
        <taxon>Malvoideae</taxon>
        <taxon>Gossypium</taxon>
    </lineage>
</organism>
<dbReference type="PANTHER" id="PTHR48200:SF1">
    <property type="entry name" value="AMINOTRANSFERASE-LIKE PLANT MOBILE DOMAIN-CONTAINING PROTEIN"/>
    <property type="match status" value="1"/>
</dbReference>
<dbReference type="EMBL" id="JABEZW010218398">
    <property type="protein sequence ID" value="MBA0785315.1"/>
    <property type="molecule type" value="Genomic_DNA"/>
</dbReference>
<name>A0A7J9FL76_9ROSI</name>
<dbReference type="Proteomes" id="UP000593568">
    <property type="component" value="Unassembled WGS sequence"/>
</dbReference>
<protein>
    <submittedName>
        <fullName evidence="2">Uncharacterized protein</fullName>
    </submittedName>
</protein>
<keyword evidence="3" id="KW-1185">Reference proteome</keyword>
<accession>A0A7J9FL76</accession>
<comment type="caution">
    <text evidence="2">The sequence shown here is derived from an EMBL/GenBank/DDBJ whole genome shotgun (WGS) entry which is preliminary data.</text>
</comment>
<dbReference type="PANTHER" id="PTHR48200">
    <property type="entry name" value="PROTEIN, PUTATIVE-RELATED"/>
    <property type="match status" value="1"/>
</dbReference>
<sequence length="252" mass="29907">MEKGFLDKVEDNAVVRIWSDKTQEEKGDSLMEGYMSELWDFTRINKRVDVFALSIYGLVIFPKALGHIDDAVSDLFDRLEKRVTPVPVEKVFYQVFFENYSPLKEFMATPKRDNISEEVWLGKTLEQWWQENKEEKIRVDQWEKKFQDARVREDALERDFLEAQNEKVGLRSRVVELERSLHQYRSRNSKIKLKASLNKIEEFKGKIEELEAALQNCELRVELLKTNNEHWKSRSDAFKVRLGIKITSWAKL</sequence>
<evidence type="ECO:0000313" key="2">
    <source>
        <dbReference type="EMBL" id="MBA0785315.1"/>
    </source>
</evidence>
<feature type="coiled-coil region" evidence="1">
    <location>
        <begin position="193"/>
        <end position="234"/>
    </location>
</feature>
<proteinExistence type="predicted"/>
<feature type="coiled-coil region" evidence="1">
    <location>
        <begin position="132"/>
        <end position="166"/>
    </location>
</feature>
<gene>
    <name evidence="2" type="ORF">Gotri_026569</name>
</gene>
<reference evidence="2 3" key="1">
    <citation type="journal article" date="2019" name="Genome Biol. Evol.">
        <title>Insights into the evolution of the New World diploid cottons (Gossypium, subgenus Houzingenia) based on genome sequencing.</title>
        <authorList>
            <person name="Grover C.E."/>
            <person name="Arick M.A. 2nd"/>
            <person name="Thrash A."/>
            <person name="Conover J.L."/>
            <person name="Sanders W.S."/>
            <person name="Peterson D.G."/>
            <person name="Frelichowski J.E."/>
            <person name="Scheffler J.A."/>
            <person name="Scheffler B.E."/>
            <person name="Wendel J.F."/>
        </authorList>
    </citation>
    <scope>NUCLEOTIDE SEQUENCE [LARGE SCALE GENOMIC DNA]</scope>
    <source>
        <strain evidence="2">8</strain>
        <tissue evidence="2">Leaf</tissue>
    </source>
</reference>
<evidence type="ECO:0000256" key="1">
    <source>
        <dbReference type="SAM" id="Coils"/>
    </source>
</evidence>